<feature type="non-terminal residue" evidence="1">
    <location>
        <position position="1"/>
    </location>
</feature>
<gene>
    <name evidence="1" type="ORF">Bpfe_013511</name>
</gene>
<dbReference type="EMBL" id="JASAOG010000057">
    <property type="protein sequence ID" value="KAK0057147.1"/>
    <property type="molecule type" value="Genomic_DNA"/>
</dbReference>
<proteinExistence type="predicted"/>
<reference evidence="1" key="1">
    <citation type="journal article" date="2023" name="PLoS Negl. Trop. Dis.">
        <title>A genome sequence for Biomphalaria pfeifferi, the major vector snail for the human-infecting parasite Schistosoma mansoni.</title>
        <authorList>
            <person name="Bu L."/>
            <person name="Lu L."/>
            <person name="Laidemitt M.R."/>
            <person name="Zhang S.M."/>
            <person name="Mutuku M."/>
            <person name="Mkoji G."/>
            <person name="Steinauer M."/>
            <person name="Loker E.S."/>
        </authorList>
    </citation>
    <scope>NUCLEOTIDE SEQUENCE</scope>
    <source>
        <strain evidence="1">KasaAsao</strain>
    </source>
</reference>
<evidence type="ECO:0000313" key="1">
    <source>
        <dbReference type="EMBL" id="KAK0057147.1"/>
    </source>
</evidence>
<evidence type="ECO:0008006" key="3">
    <source>
        <dbReference type="Google" id="ProtNLM"/>
    </source>
</evidence>
<organism evidence="1 2">
    <name type="scientific">Biomphalaria pfeifferi</name>
    <name type="common">Bloodfluke planorb</name>
    <name type="synonym">Freshwater snail</name>
    <dbReference type="NCBI Taxonomy" id="112525"/>
    <lineage>
        <taxon>Eukaryota</taxon>
        <taxon>Metazoa</taxon>
        <taxon>Spiralia</taxon>
        <taxon>Lophotrochozoa</taxon>
        <taxon>Mollusca</taxon>
        <taxon>Gastropoda</taxon>
        <taxon>Heterobranchia</taxon>
        <taxon>Euthyneura</taxon>
        <taxon>Panpulmonata</taxon>
        <taxon>Hygrophila</taxon>
        <taxon>Lymnaeoidea</taxon>
        <taxon>Planorbidae</taxon>
        <taxon>Biomphalaria</taxon>
    </lineage>
</organism>
<evidence type="ECO:0000313" key="2">
    <source>
        <dbReference type="Proteomes" id="UP001233172"/>
    </source>
</evidence>
<feature type="non-terminal residue" evidence="1">
    <location>
        <position position="68"/>
    </location>
</feature>
<sequence>KYPGIDQSWQVNLTGHVAGQEHLNTLNTFTIRIYIPELKLVDAGKYFCLLYLVKDNHYKRFGSKLIVE</sequence>
<accession>A0AAD8BM28</accession>
<keyword evidence="2" id="KW-1185">Reference proteome</keyword>
<protein>
    <recommendedName>
        <fullName evidence="3">Immunoglobulin V-set domain-containing protein</fullName>
    </recommendedName>
</protein>
<reference evidence="1" key="2">
    <citation type="submission" date="2023-04" db="EMBL/GenBank/DDBJ databases">
        <authorList>
            <person name="Bu L."/>
            <person name="Lu L."/>
            <person name="Laidemitt M.R."/>
            <person name="Zhang S.M."/>
            <person name="Mutuku M."/>
            <person name="Mkoji G."/>
            <person name="Steinauer M."/>
            <person name="Loker E.S."/>
        </authorList>
    </citation>
    <scope>NUCLEOTIDE SEQUENCE</scope>
    <source>
        <strain evidence="1">KasaAsao</strain>
        <tissue evidence="1">Whole Snail</tissue>
    </source>
</reference>
<comment type="caution">
    <text evidence="1">The sequence shown here is derived from an EMBL/GenBank/DDBJ whole genome shotgun (WGS) entry which is preliminary data.</text>
</comment>
<name>A0AAD8BM28_BIOPF</name>
<dbReference type="Proteomes" id="UP001233172">
    <property type="component" value="Unassembled WGS sequence"/>
</dbReference>
<dbReference type="AlphaFoldDB" id="A0AAD8BM28"/>